<proteinExistence type="inferred from homology"/>
<organism evidence="7 8">
    <name type="scientific">Rozella allomycis (strain CSF55)</name>
    <dbReference type="NCBI Taxonomy" id="988480"/>
    <lineage>
        <taxon>Eukaryota</taxon>
        <taxon>Fungi</taxon>
        <taxon>Fungi incertae sedis</taxon>
        <taxon>Cryptomycota</taxon>
        <taxon>Cryptomycota incertae sedis</taxon>
        <taxon>Rozella</taxon>
    </lineage>
</organism>
<dbReference type="InterPro" id="IPR019821">
    <property type="entry name" value="Kinesin_motor_CS"/>
</dbReference>
<dbReference type="Proteomes" id="UP000281549">
    <property type="component" value="Unassembled WGS sequence"/>
</dbReference>
<feature type="non-terminal residue" evidence="7">
    <location>
        <position position="249"/>
    </location>
</feature>
<keyword evidence="7" id="KW-0378">Hydrolase</keyword>
<feature type="binding site" evidence="5">
    <location>
        <begin position="96"/>
        <end position="103"/>
    </location>
    <ligand>
        <name>ATP</name>
        <dbReference type="ChEBI" id="CHEBI:30616"/>
    </ligand>
</feature>
<accession>A0A4V1J070</accession>
<evidence type="ECO:0000256" key="5">
    <source>
        <dbReference type="PROSITE-ProRule" id="PRU00283"/>
    </source>
</evidence>
<gene>
    <name evidence="7" type="ORF">ROZALSC1DRAFT_12595</name>
</gene>
<dbReference type="GO" id="GO:0007018">
    <property type="term" value="P:microtubule-based movement"/>
    <property type="evidence" value="ECO:0007669"/>
    <property type="project" value="InterPro"/>
</dbReference>
<dbReference type="GO" id="GO:0005524">
    <property type="term" value="F:ATP binding"/>
    <property type="evidence" value="ECO:0007669"/>
    <property type="project" value="UniProtKB-UniRule"/>
</dbReference>
<evidence type="ECO:0000259" key="6">
    <source>
        <dbReference type="PROSITE" id="PS50067"/>
    </source>
</evidence>
<dbReference type="PROSITE" id="PS00411">
    <property type="entry name" value="KINESIN_MOTOR_1"/>
    <property type="match status" value="1"/>
</dbReference>
<dbReference type="AlphaFoldDB" id="A0A4V1J070"/>
<dbReference type="PANTHER" id="PTHR47968:SF75">
    <property type="entry name" value="CENTROMERE-ASSOCIATED PROTEIN E"/>
    <property type="match status" value="1"/>
</dbReference>
<evidence type="ECO:0000256" key="4">
    <source>
        <dbReference type="ARBA" id="ARBA00023175"/>
    </source>
</evidence>
<dbReference type="SMART" id="SM00129">
    <property type="entry name" value="KISc"/>
    <property type="match status" value="1"/>
</dbReference>
<evidence type="ECO:0000256" key="3">
    <source>
        <dbReference type="ARBA" id="ARBA00023054"/>
    </source>
</evidence>
<dbReference type="EMBL" id="ML005050">
    <property type="protein sequence ID" value="RKP20529.1"/>
    <property type="molecule type" value="Genomic_DNA"/>
</dbReference>
<dbReference type="GO" id="GO:0016787">
    <property type="term" value="F:hydrolase activity"/>
    <property type="evidence" value="ECO:0007669"/>
    <property type="project" value="UniProtKB-KW"/>
</dbReference>
<keyword evidence="2 5" id="KW-0067">ATP-binding</keyword>
<sequence>MSSRPTTPKTSGNNNIRVICRFRPENKVEKENNGKVFVDILDHMSVKVQSNEYSGVFSFDRIFDWSTKQDDLFHYSCEEIVNDIMNGYNGTIFAYGQTGSGKTWTMMGSGPDNSENRGLIPRMVEKIFCMISDSPETIEFAVKVSYMEIYMERVRDLLNTINENLPIHEDKSRGVYVKDLSEVYVSSLNEVFAVMKQGTDARMIASTNMNQESSRSHSIFVMTIEQKDLSDMSVKSGSLFLVDLAGSEK</sequence>
<dbReference type="InterPro" id="IPR027640">
    <property type="entry name" value="Kinesin-like_fam"/>
</dbReference>
<keyword evidence="4 5" id="KW-0505">Motor protein</keyword>
<name>A0A4V1J070_ROZAC</name>
<keyword evidence="1 5" id="KW-0547">Nucleotide-binding</keyword>
<dbReference type="Gene3D" id="3.40.850.10">
    <property type="entry name" value="Kinesin motor domain"/>
    <property type="match status" value="1"/>
</dbReference>
<dbReference type="PROSITE" id="PS50067">
    <property type="entry name" value="KINESIN_MOTOR_2"/>
    <property type="match status" value="1"/>
</dbReference>
<dbReference type="Pfam" id="PF00225">
    <property type="entry name" value="Kinesin"/>
    <property type="match status" value="1"/>
</dbReference>
<feature type="domain" description="Kinesin motor" evidence="6">
    <location>
        <begin position="15"/>
        <end position="249"/>
    </location>
</feature>
<dbReference type="PRINTS" id="PR00380">
    <property type="entry name" value="KINESINHEAVY"/>
</dbReference>
<comment type="similarity">
    <text evidence="5">Belongs to the TRAFAC class myosin-kinesin ATPase superfamily. Kinesin family.</text>
</comment>
<dbReference type="InterPro" id="IPR027417">
    <property type="entry name" value="P-loop_NTPase"/>
</dbReference>
<dbReference type="InterPro" id="IPR036961">
    <property type="entry name" value="Kinesin_motor_dom_sf"/>
</dbReference>
<dbReference type="GO" id="GO:0003777">
    <property type="term" value="F:microtubule motor activity"/>
    <property type="evidence" value="ECO:0007669"/>
    <property type="project" value="InterPro"/>
</dbReference>
<keyword evidence="3" id="KW-0175">Coiled coil</keyword>
<reference evidence="8" key="1">
    <citation type="journal article" date="2018" name="Nat. Microbiol.">
        <title>Leveraging single-cell genomics to expand the fungal tree of life.</title>
        <authorList>
            <person name="Ahrendt S.R."/>
            <person name="Quandt C.A."/>
            <person name="Ciobanu D."/>
            <person name="Clum A."/>
            <person name="Salamov A."/>
            <person name="Andreopoulos B."/>
            <person name="Cheng J.F."/>
            <person name="Woyke T."/>
            <person name="Pelin A."/>
            <person name="Henrissat B."/>
            <person name="Reynolds N.K."/>
            <person name="Benny G.L."/>
            <person name="Smith M.E."/>
            <person name="James T.Y."/>
            <person name="Grigoriev I.V."/>
        </authorList>
    </citation>
    <scope>NUCLEOTIDE SEQUENCE [LARGE SCALE GENOMIC DNA]</scope>
    <source>
        <strain evidence="8">CSF55</strain>
    </source>
</reference>
<protein>
    <submittedName>
        <fullName evidence="7">P-loop containing nucleoside triphosphate hydrolase protein</fullName>
    </submittedName>
</protein>
<dbReference type="SUPFAM" id="SSF52540">
    <property type="entry name" value="P-loop containing nucleoside triphosphate hydrolases"/>
    <property type="match status" value="1"/>
</dbReference>
<dbReference type="InterPro" id="IPR001752">
    <property type="entry name" value="Kinesin_motor_dom"/>
</dbReference>
<evidence type="ECO:0000313" key="7">
    <source>
        <dbReference type="EMBL" id="RKP20529.1"/>
    </source>
</evidence>
<dbReference type="PANTHER" id="PTHR47968">
    <property type="entry name" value="CENTROMERE PROTEIN E"/>
    <property type="match status" value="1"/>
</dbReference>
<evidence type="ECO:0000313" key="8">
    <source>
        <dbReference type="Proteomes" id="UP000281549"/>
    </source>
</evidence>
<dbReference type="GO" id="GO:0008017">
    <property type="term" value="F:microtubule binding"/>
    <property type="evidence" value="ECO:0007669"/>
    <property type="project" value="InterPro"/>
</dbReference>
<evidence type="ECO:0000256" key="2">
    <source>
        <dbReference type="ARBA" id="ARBA00022840"/>
    </source>
</evidence>
<evidence type="ECO:0000256" key="1">
    <source>
        <dbReference type="ARBA" id="ARBA00022741"/>
    </source>
</evidence>